<sequence length="289" mass="32636">MAKKKLAMGRGLGAILTETAEAYEQSLSDNSSLVLDLDIDIIKPNPYQPRKTFNPQALQELSESIQEHGLLQPIVVYDNGDGDYILIAGERRLRASKLAGLSNIRAIVAEIDFKRMRELAIIENIQREELSAIELALSYQELLEEYGITHEELSKRINKSRTQITNTLRLLQLSDEVKDMLNEDKISQGHAKMLVTLDENEQRLVANSIIGQKLSVRDTETLIKKIKDKQNGSKKSPKKNIHNLDNQLLHTLKDKLESLGIQSQIIESKITLSFKNDVEIATLIKKVSK</sequence>
<evidence type="ECO:0000259" key="4">
    <source>
        <dbReference type="SMART" id="SM00470"/>
    </source>
</evidence>
<dbReference type="InterPro" id="IPR041468">
    <property type="entry name" value="HTH_ParB/Spo0J"/>
</dbReference>
<dbReference type="InterPro" id="IPR004437">
    <property type="entry name" value="ParB/RepB/Spo0J"/>
</dbReference>
<dbReference type="SUPFAM" id="SSF110849">
    <property type="entry name" value="ParB/Sulfiredoxin"/>
    <property type="match status" value="1"/>
</dbReference>
<dbReference type="SMART" id="SM00470">
    <property type="entry name" value="ParB"/>
    <property type="match status" value="1"/>
</dbReference>
<comment type="similarity">
    <text evidence="1">Belongs to the ParB family.</text>
</comment>
<proteinExistence type="inferred from homology"/>
<dbReference type="SUPFAM" id="SSF109709">
    <property type="entry name" value="KorB DNA-binding domain-like"/>
    <property type="match status" value="1"/>
</dbReference>
<dbReference type="STRING" id="425400.LS65_00885"/>
<evidence type="ECO:0000256" key="2">
    <source>
        <dbReference type="ARBA" id="ARBA00022829"/>
    </source>
</evidence>
<comment type="caution">
    <text evidence="5">The sequence shown here is derived from an EMBL/GenBank/DDBJ whole genome shotgun (WGS) entry which is preliminary data.</text>
</comment>
<gene>
    <name evidence="5" type="ORF">LS65_003220</name>
</gene>
<dbReference type="NCBIfam" id="TIGR00180">
    <property type="entry name" value="parB_part"/>
    <property type="match status" value="1"/>
</dbReference>
<keyword evidence="3" id="KW-0238">DNA-binding</keyword>
<dbReference type="PANTHER" id="PTHR33375:SF1">
    <property type="entry name" value="CHROMOSOME-PARTITIONING PROTEIN PARB-RELATED"/>
    <property type="match status" value="1"/>
</dbReference>
<dbReference type="Pfam" id="PF02195">
    <property type="entry name" value="ParB_N"/>
    <property type="match status" value="1"/>
</dbReference>
<dbReference type="OrthoDB" id="9802051at2"/>
<dbReference type="CDD" id="cd16393">
    <property type="entry name" value="SPO0J_N"/>
    <property type="match status" value="1"/>
</dbReference>
<dbReference type="GO" id="GO:0005694">
    <property type="term" value="C:chromosome"/>
    <property type="evidence" value="ECO:0007669"/>
    <property type="project" value="TreeGrafter"/>
</dbReference>
<evidence type="ECO:0000313" key="5">
    <source>
        <dbReference type="EMBL" id="TLE02165.1"/>
    </source>
</evidence>
<dbReference type="GO" id="GO:0045881">
    <property type="term" value="P:positive regulation of sporulation resulting in formation of a cellular spore"/>
    <property type="evidence" value="ECO:0007669"/>
    <property type="project" value="TreeGrafter"/>
</dbReference>
<dbReference type="GO" id="GO:0003677">
    <property type="term" value="F:DNA binding"/>
    <property type="evidence" value="ECO:0007669"/>
    <property type="project" value="UniProtKB-KW"/>
</dbReference>
<reference evidence="5 6" key="1">
    <citation type="journal article" date="2014" name="Genome Announc.">
        <title>Draft genome sequences of eight enterohepatic helicobacter species isolated from both laboratory and wild rodents.</title>
        <authorList>
            <person name="Sheh A."/>
            <person name="Shen Z."/>
            <person name="Fox J.G."/>
        </authorList>
    </citation>
    <scope>NUCLEOTIDE SEQUENCE [LARGE SCALE GENOMIC DNA]</scope>
    <source>
        <strain evidence="5 6">MIT 01-6451</strain>
    </source>
</reference>
<dbReference type="Gene3D" id="3.90.1530.30">
    <property type="match status" value="1"/>
</dbReference>
<dbReference type="GeneID" id="82321459"/>
<protein>
    <submittedName>
        <fullName evidence="5">ParB/RepB/Spo0J family partition protein</fullName>
    </submittedName>
</protein>
<evidence type="ECO:0000256" key="1">
    <source>
        <dbReference type="ARBA" id="ARBA00006295"/>
    </source>
</evidence>
<feature type="domain" description="ParB-like N-terminal" evidence="4">
    <location>
        <begin position="35"/>
        <end position="125"/>
    </location>
</feature>
<dbReference type="InterPro" id="IPR036086">
    <property type="entry name" value="ParB/Sulfiredoxin_sf"/>
</dbReference>
<dbReference type="InterPro" id="IPR003115">
    <property type="entry name" value="ParB_N"/>
</dbReference>
<dbReference type="FunFam" id="3.90.1530.30:FF:000001">
    <property type="entry name" value="Chromosome partitioning protein ParB"/>
    <property type="match status" value="1"/>
</dbReference>
<keyword evidence="2" id="KW-0159">Chromosome partition</keyword>
<keyword evidence="6" id="KW-1185">Reference proteome</keyword>
<dbReference type="Proteomes" id="UP000029707">
    <property type="component" value="Unassembled WGS sequence"/>
</dbReference>
<dbReference type="FunFam" id="1.10.10.2830:FF:000001">
    <property type="entry name" value="Chromosome partitioning protein ParB"/>
    <property type="match status" value="1"/>
</dbReference>
<accession>A0A4U8TQN5</accession>
<dbReference type="AlphaFoldDB" id="A0A4U8TQN5"/>
<organism evidence="5 6">
    <name type="scientific">Helicobacter japonicus</name>
    <dbReference type="NCBI Taxonomy" id="425400"/>
    <lineage>
        <taxon>Bacteria</taxon>
        <taxon>Pseudomonadati</taxon>
        <taxon>Campylobacterota</taxon>
        <taxon>Epsilonproteobacteria</taxon>
        <taxon>Campylobacterales</taxon>
        <taxon>Helicobacteraceae</taxon>
        <taxon>Helicobacter</taxon>
    </lineage>
</organism>
<evidence type="ECO:0000313" key="6">
    <source>
        <dbReference type="Proteomes" id="UP000029707"/>
    </source>
</evidence>
<dbReference type="RefSeq" id="WP_034360555.1">
    <property type="nucleotide sequence ID" value="NZ_CAJUDB010000002.1"/>
</dbReference>
<dbReference type="InterPro" id="IPR050336">
    <property type="entry name" value="Chromosome_partition/occlusion"/>
</dbReference>
<dbReference type="Pfam" id="PF17762">
    <property type="entry name" value="HTH_ParB"/>
    <property type="match status" value="1"/>
</dbReference>
<dbReference type="PANTHER" id="PTHR33375">
    <property type="entry name" value="CHROMOSOME-PARTITIONING PROTEIN PARB-RELATED"/>
    <property type="match status" value="1"/>
</dbReference>
<dbReference type="GO" id="GO:0007059">
    <property type="term" value="P:chromosome segregation"/>
    <property type="evidence" value="ECO:0007669"/>
    <property type="project" value="UniProtKB-KW"/>
</dbReference>
<name>A0A4U8TQN5_9HELI</name>
<dbReference type="EMBL" id="JRMQ02000003">
    <property type="protein sequence ID" value="TLE02165.1"/>
    <property type="molecule type" value="Genomic_DNA"/>
</dbReference>
<evidence type="ECO:0000256" key="3">
    <source>
        <dbReference type="ARBA" id="ARBA00023125"/>
    </source>
</evidence>
<dbReference type="Gene3D" id="1.10.10.2830">
    <property type="match status" value="1"/>
</dbReference>